<accession>A0A1Q3EJ97</accession>
<protein>
    <submittedName>
        <fullName evidence="2">Uncharacterized protein</fullName>
    </submittedName>
</protein>
<evidence type="ECO:0000313" key="2">
    <source>
        <dbReference type="EMBL" id="GAW07297.1"/>
    </source>
</evidence>
<name>A0A1Q3EJ97_LENED</name>
<comment type="caution">
    <text evidence="2">The sequence shown here is derived from an EMBL/GenBank/DDBJ whole genome shotgun (WGS) entry which is preliminary data.</text>
</comment>
<reference evidence="2 3" key="2">
    <citation type="submission" date="2017-02" db="EMBL/GenBank/DDBJ databases">
        <title>A genome survey and senescence transcriptome analysis in Lentinula edodes.</title>
        <authorList>
            <person name="Sakamoto Y."/>
            <person name="Nakade K."/>
            <person name="Sato S."/>
            <person name="Yoshida Y."/>
            <person name="Miyazaki K."/>
            <person name="Natsume S."/>
            <person name="Konno N."/>
        </authorList>
    </citation>
    <scope>NUCLEOTIDE SEQUENCE [LARGE SCALE GENOMIC DNA]</scope>
    <source>
        <strain evidence="2 3">NBRC 111202</strain>
    </source>
</reference>
<gene>
    <name evidence="2" type="ORF">LENED_009275</name>
</gene>
<reference evidence="2 3" key="1">
    <citation type="submission" date="2016-08" db="EMBL/GenBank/DDBJ databases">
        <authorList>
            <consortium name="Lentinula edodes genome sequencing consortium"/>
            <person name="Sakamoto Y."/>
            <person name="Nakade K."/>
            <person name="Sato S."/>
            <person name="Yoshida Y."/>
            <person name="Miyazaki K."/>
            <person name="Natsume S."/>
            <person name="Konno N."/>
        </authorList>
    </citation>
    <scope>NUCLEOTIDE SEQUENCE [LARGE SCALE GENOMIC DNA]</scope>
    <source>
        <strain evidence="2 3">NBRC 111202</strain>
    </source>
</reference>
<dbReference type="AlphaFoldDB" id="A0A1Q3EJ97"/>
<dbReference type="Proteomes" id="UP000188533">
    <property type="component" value="Unassembled WGS sequence"/>
</dbReference>
<keyword evidence="3" id="KW-1185">Reference proteome</keyword>
<sequence length="88" mass="9664">MKTRFFHNESWEESSGAAVINENSLAYAILSHNPPVMRFTCLFLFFALLSAAHAAPTPPENHSAAAPVKGYTSSSIMGRPLYKPRHAC</sequence>
<organism evidence="2 3">
    <name type="scientific">Lentinula edodes</name>
    <name type="common">Shiitake mushroom</name>
    <name type="synonym">Lentinus edodes</name>
    <dbReference type="NCBI Taxonomy" id="5353"/>
    <lineage>
        <taxon>Eukaryota</taxon>
        <taxon>Fungi</taxon>
        <taxon>Dikarya</taxon>
        <taxon>Basidiomycota</taxon>
        <taxon>Agaricomycotina</taxon>
        <taxon>Agaricomycetes</taxon>
        <taxon>Agaricomycetidae</taxon>
        <taxon>Agaricales</taxon>
        <taxon>Marasmiineae</taxon>
        <taxon>Omphalotaceae</taxon>
        <taxon>Lentinula</taxon>
    </lineage>
</organism>
<feature type="region of interest" description="Disordered" evidence="1">
    <location>
        <begin position="55"/>
        <end position="88"/>
    </location>
</feature>
<evidence type="ECO:0000256" key="1">
    <source>
        <dbReference type="SAM" id="MobiDB-lite"/>
    </source>
</evidence>
<dbReference type="EMBL" id="BDGU01000421">
    <property type="protein sequence ID" value="GAW07297.1"/>
    <property type="molecule type" value="Genomic_DNA"/>
</dbReference>
<evidence type="ECO:0000313" key="3">
    <source>
        <dbReference type="Proteomes" id="UP000188533"/>
    </source>
</evidence>
<proteinExistence type="predicted"/>